<sequence>MVDSTDTQDTAHNNSLSPVWYSPSSNAKSTADSNVLACKARLEVITKTTIEHFQKWCLTDKRGLQLCLHIEGIKTKLLEQMNTSTEGNSSEFTLYPATMKPHCNNLSIIATICRDIAVKTKESLKQLKALSKLPGSCNEIFYRSWELDEFIAFLTELAGRYEKEAEIRLAVAENLPHCTTRSDLIRWTSAWEYPQYVDSYVHSLFKYFNEELENRNKG</sequence>
<dbReference type="eggNOG" id="ENOG502S092">
    <property type="taxonomic scope" value="Eukaryota"/>
</dbReference>
<gene>
    <name evidence="1" type="primary">101897120</name>
</gene>
<dbReference type="AlphaFoldDB" id="A0A1I8MZ93"/>
<reference evidence="1" key="1">
    <citation type="submission" date="2020-05" db="UniProtKB">
        <authorList>
            <consortium name="EnsemblMetazoa"/>
        </authorList>
    </citation>
    <scope>IDENTIFICATION</scope>
    <source>
        <strain evidence="1">Aabys</strain>
    </source>
</reference>
<protein>
    <recommendedName>
        <fullName evidence="2">Cyclin-dependent kinase 2-interacting protein</fullName>
    </recommendedName>
</protein>
<dbReference type="VEuPathDB" id="VectorBase:MDOMA2_011211"/>
<proteinExistence type="predicted"/>
<dbReference type="KEGG" id="mde:101897120"/>
<dbReference type="RefSeq" id="XP_005187160.2">
    <property type="nucleotide sequence ID" value="XM_005187103.4"/>
</dbReference>
<dbReference type="EnsemblMetazoa" id="MDOA009920-RA">
    <property type="protein sequence ID" value="MDOA009920-PA"/>
    <property type="gene ID" value="MDOA009920"/>
</dbReference>
<evidence type="ECO:0008006" key="2">
    <source>
        <dbReference type="Google" id="ProtNLM"/>
    </source>
</evidence>
<dbReference type="OrthoDB" id="17066at2759"/>
<organism evidence="1">
    <name type="scientific">Musca domestica</name>
    <name type="common">House fly</name>
    <dbReference type="NCBI Taxonomy" id="7370"/>
    <lineage>
        <taxon>Eukaryota</taxon>
        <taxon>Metazoa</taxon>
        <taxon>Ecdysozoa</taxon>
        <taxon>Arthropoda</taxon>
        <taxon>Hexapoda</taxon>
        <taxon>Insecta</taxon>
        <taxon>Pterygota</taxon>
        <taxon>Neoptera</taxon>
        <taxon>Endopterygota</taxon>
        <taxon>Diptera</taxon>
        <taxon>Brachycera</taxon>
        <taxon>Muscomorpha</taxon>
        <taxon>Muscoidea</taxon>
        <taxon>Muscidae</taxon>
        <taxon>Musca</taxon>
    </lineage>
</organism>
<dbReference type="STRING" id="7370.A0A1I8MZ93"/>
<accession>A0A1I8MZ93</accession>
<name>A0A1I8MZ93_MUSDO</name>
<evidence type="ECO:0000313" key="1">
    <source>
        <dbReference type="EnsemblMetazoa" id="MDOA009920-PA"/>
    </source>
</evidence>
<dbReference type="VEuPathDB" id="VectorBase:MDOA009920"/>